<dbReference type="InterPro" id="IPR002586">
    <property type="entry name" value="CobQ/CobB/MinD/ParA_Nub-bd_dom"/>
</dbReference>
<dbReference type="Gene3D" id="3.40.50.300">
    <property type="entry name" value="P-loop containing nucleotide triphosphate hydrolases"/>
    <property type="match status" value="1"/>
</dbReference>
<dbReference type="RefSeq" id="WP_238237772.1">
    <property type="nucleotide sequence ID" value="NZ_BPQQ01000049.1"/>
</dbReference>
<dbReference type="CDD" id="cd02042">
    <property type="entry name" value="ParAB_family"/>
    <property type="match status" value="1"/>
</dbReference>
<reference evidence="2" key="2">
    <citation type="submission" date="2021-08" db="EMBL/GenBank/DDBJ databases">
        <authorList>
            <person name="Tani A."/>
            <person name="Ola A."/>
            <person name="Ogura Y."/>
            <person name="Katsura K."/>
            <person name="Hayashi T."/>
        </authorList>
    </citation>
    <scope>NUCLEOTIDE SEQUENCE</scope>
    <source>
        <strain evidence="2">DSM 17168</strain>
    </source>
</reference>
<keyword evidence="3" id="KW-1185">Reference proteome</keyword>
<dbReference type="PIRSF" id="PIRSF009320">
    <property type="entry name" value="Nuc_binding_HP_1000"/>
    <property type="match status" value="1"/>
</dbReference>
<proteinExistence type="predicted"/>
<comment type="caution">
    <text evidence="2">The sequence shown here is derived from an EMBL/GenBank/DDBJ whole genome shotgun (WGS) entry which is preliminary data.</text>
</comment>
<dbReference type="PANTHER" id="PTHR13696">
    <property type="entry name" value="P-LOOP CONTAINING NUCLEOSIDE TRIPHOSPHATE HYDROLASE"/>
    <property type="match status" value="1"/>
</dbReference>
<evidence type="ECO:0000259" key="1">
    <source>
        <dbReference type="Pfam" id="PF01656"/>
    </source>
</evidence>
<name>A0ABQ4SKL9_9HYPH</name>
<feature type="domain" description="CobQ/CobB/MinD/ParA nucleotide binding" evidence="1">
    <location>
        <begin position="4"/>
        <end position="157"/>
    </location>
</feature>
<dbReference type="Pfam" id="PF01656">
    <property type="entry name" value="CbiA"/>
    <property type="match status" value="1"/>
</dbReference>
<evidence type="ECO:0000313" key="3">
    <source>
        <dbReference type="Proteomes" id="UP001055153"/>
    </source>
</evidence>
<dbReference type="SUPFAM" id="SSF52540">
    <property type="entry name" value="P-loop containing nucleoside triphosphate hydrolases"/>
    <property type="match status" value="1"/>
</dbReference>
<dbReference type="EMBL" id="BPQQ01000049">
    <property type="protein sequence ID" value="GJE02211.1"/>
    <property type="molecule type" value="Genomic_DNA"/>
</dbReference>
<accession>A0ABQ4SKL9</accession>
<reference evidence="2" key="1">
    <citation type="journal article" date="2021" name="Front. Microbiol.">
        <title>Comprehensive Comparative Genomics and Phenotyping of Methylobacterium Species.</title>
        <authorList>
            <person name="Alessa O."/>
            <person name="Ogura Y."/>
            <person name="Fujitani Y."/>
            <person name="Takami H."/>
            <person name="Hayashi T."/>
            <person name="Sahin N."/>
            <person name="Tani A."/>
        </authorList>
    </citation>
    <scope>NUCLEOTIDE SEQUENCE</scope>
    <source>
        <strain evidence="2">DSM 17168</strain>
    </source>
</reference>
<sequence length="215" mass="22765">MHVLTIAAQKGGSGKTTLAASLAVAAAQAGEIVVGIDIDRQGSLSAWGSRRLQTRTDITFRPVEAAGLLALIDRIRAHGRATLCIVDTPGVFGDEVITALQAATLCLLPVRPSILDVDATRRTAQALHDLNQRHAFVLTQVQAASLGRARDAAEALVELGEVSPQVIGLRTDHLDAVLLGQGVTEWRPSGAAAKEISSLWDWLRTEALHTEMTGS</sequence>
<organism evidence="2 3">
    <name type="scientific">Methylobacterium isbiliense</name>
    <dbReference type="NCBI Taxonomy" id="315478"/>
    <lineage>
        <taxon>Bacteria</taxon>
        <taxon>Pseudomonadati</taxon>
        <taxon>Pseudomonadota</taxon>
        <taxon>Alphaproteobacteria</taxon>
        <taxon>Hyphomicrobiales</taxon>
        <taxon>Methylobacteriaceae</taxon>
        <taxon>Methylobacterium</taxon>
    </lineage>
</organism>
<dbReference type="PANTHER" id="PTHR13696:SF96">
    <property type="entry name" value="COBQ_COBB_MIND_PARA NUCLEOTIDE BINDING DOMAIN-CONTAINING PROTEIN"/>
    <property type="match status" value="1"/>
</dbReference>
<dbReference type="InterPro" id="IPR027417">
    <property type="entry name" value="P-loop_NTPase"/>
</dbReference>
<protein>
    <recommendedName>
        <fullName evidence="1">CobQ/CobB/MinD/ParA nucleotide binding domain-containing protein</fullName>
    </recommendedName>
</protein>
<dbReference type="Proteomes" id="UP001055153">
    <property type="component" value="Unassembled WGS sequence"/>
</dbReference>
<dbReference type="InterPro" id="IPR050678">
    <property type="entry name" value="DNA_Partitioning_ATPase"/>
</dbReference>
<evidence type="ECO:0000313" key="2">
    <source>
        <dbReference type="EMBL" id="GJE02211.1"/>
    </source>
</evidence>
<gene>
    <name evidence="2" type="ORF">GMJLKIPL_4155</name>
</gene>